<evidence type="ECO:0000259" key="1">
    <source>
        <dbReference type="Pfam" id="PF06568"/>
    </source>
</evidence>
<dbReference type="EMBL" id="LAZR01018613">
    <property type="protein sequence ID" value="KKL95702.1"/>
    <property type="molecule type" value="Genomic_DNA"/>
</dbReference>
<feature type="domain" description="YjiS-like" evidence="1">
    <location>
        <begin position="27"/>
        <end position="62"/>
    </location>
</feature>
<comment type="caution">
    <text evidence="2">The sequence shown here is derived from an EMBL/GenBank/DDBJ whole genome shotgun (WGS) entry which is preliminary data.</text>
</comment>
<dbReference type="AlphaFoldDB" id="A0A0F9J9B8"/>
<name>A0A0F9J9B8_9ZZZZ</name>
<proteinExistence type="predicted"/>
<sequence>MAAFDQTRTYSDGYALSTRVYVSVLHLIEAVADWRDARQTRKTLSALSDRELDDIGLARSDISRVSGFR</sequence>
<organism evidence="2">
    <name type="scientific">marine sediment metagenome</name>
    <dbReference type="NCBI Taxonomy" id="412755"/>
    <lineage>
        <taxon>unclassified sequences</taxon>
        <taxon>metagenomes</taxon>
        <taxon>ecological metagenomes</taxon>
    </lineage>
</organism>
<protein>
    <recommendedName>
        <fullName evidence="1">YjiS-like domain-containing protein</fullName>
    </recommendedName>
</protein>
<evidence type="ECO:0000313" key="2">
    <source>
        <dbReference type="EMBL" id="KKL95702.1"/>
    </source>
</evidence>
<gene>
    <name evidence="2" type="ORF">LCGC14_1851940</name>
</gene>
<dbReference type="Pfam" id="PF06568">
    <property type="entry name" value="YjiS-like"/>
    <property type="match status" value="1"/>
</dbReference>
<reference evidence="2" key="1">
    <citation type="journal article" date="2015" name="Nature">
        <title>Complex archaea that bridge the gap between prokaryotes and eukaryotes.</title>
        <authorList>
            <person name="Spang A."/>
            <person name="Saw J.H."/>
            <person name="Jorgensen S.L."/>
            <person name="Zaremba-Niedzwiedzka K."/>
            <person name="Martijn J."/>
            <person name="Lind A.E."/>
            <person name="van Eijk R."/>
            <person name="Schleper C."/>
            <person name="Guy L."/>
            <person name="Ettema T.J."/>
        </authorList>
    </citation>
    <scope>NUCLEOTIDE SEQUENCE</scope>
</reference>
<accession>A0A0F9J9B8</accession>
<dbReference type="InterPro" id="IPR009506">
    <property type="entry name" value="YjiS-like"/>
</dbReference>